<dbReference type="PROSITE" id="PS51257">
    <property type="entry name" value="PROKAR_LIPOPROTEIN"/>
    <property type="match status" value="1"/>
</dbReference>
<dbReference type="SUPFAM" id="SSF111369">
    <property type="entry name" value="HlyD-like secretion proteins"/>
    <property type="match status" value="1"/>
</dbReference>
<proteinExistence type="inferred from homology"/>
<evidence type="ECO:0000259" key="6">
    <source>
        <dbReference type="Pfam" id="PF25989"/>
    </source>
</evidence>
<dbReference type="NCBIfam" id="TIGR01730">
    <property type="entry name" value="RND_mfp"/>
    <property type="match status" value="1"/>
</dbReference>
<dbReference type="InterPro" id="IPR058647">
    <property type="entry name" value="BSH_CzcB-like"/>
</dbReference>
<feature type="signal peptide" evidence="3">
    <location>
        <begin position="1"/>
        <end position="25"/>
    </location>
</feature>
<sequence>MSRCSTRLAALVALLALGACSDDEAEPERDLPPVVAQQVRIAPERMEIEAIGSARAATSAEIFAETAGRVTAVLFEAGDYVRSGAPLLRLDSRQERLAVEAARVQVREADQLLARYRRIEDTGALSESQIEAGETALASARVALEQAETALADRTVRAPFSGHVGLTEIDIGDRVNDSTPITQIDQRGTLYVDFPAPEAAFNALRPGQVVQVTPFSDPSRTIDARIVTTDNRVARDSRDFIVRAAIPNSEDRLRPGMSFRVVFTRAGEARPVVPEEAIVWGGEGSHLFVVRGGKARQVPVTITARREGSVFVDGAIEPDDRVIVEGVQKVRDGQEIRLVRQEGAGEQQVEVREPRERARSGPATGPMAASTDED</sequence>
<dbReference type="PANTHER" id="PTHR30469:SF11">
    <property type="entry name" value="BLL4320 PROTEIN"/>
    <property type="match status" value="1"/>
</dbReference>
<dbReference type="Proteomes" id="UP000275232">
    <property type="component" value="Unassembled WGS sequence"/>
</dbReference>
<dbReference type="Gene3D" id="1.10.287.470">
    <property type="entry name" value="Helix hairpin bin"/>
    <property type="match status" value="1"/>
</dbReference>
<name>A0A3N5CWD3_9SPHN</name>
<keyword evidence="3" id="KW-0732">Signal</keyword>
<comment type="similarity">
    <text evidence="1">Belongs to the membrane fusion protein (MFP) (TC 8.A.1) family.</text>
</comment>
<evidence type="ECO:0000256" key="1">
    <source>
        <dbReference type="ARBA" id="ARBA00009477"/>
    </source>
</evidence>
<accession>A0A3N5CWD3</accession>
<organism evidence="7 8">
    <name type="scientific">Aurantiacibacter spongiae</name>
    <dbReference type="NCBI Taxonomy" id="2488860"/>
    <lineage>
        <taxon>Bacteria</taxon>
        <taxon>Pseudomonadati</taxon>
        <taxon>Pseudomonadota</taxon>
        <taxon>Alphaproteobacteria</taxon>
        <taxon>Sphingomonadales</taxon>
        <taxon>Erythrobacteraceae</taxon>
        <taxon>Aurantiacibacter</taxon>
    </lineage>
</organism>
<dbReference type="Pfam" id="PF25954">
    <property type="entry name" value="Beta-barrel_RND_2"/>
    <property type="match status" value="1"/>
</dbReference>
<dbReference type="EMBL" id="RPFZ01000001">
    <property type="protein sequence ID" value="RPF70949.1"/>
    <property type="molecule type" value="Genomic_DNA"/>
</dbReference>
<dbReference type="Pfam" id="PF25973">
    <property type="entry name" value="BSH_CzcB"/>
    <property type="match status" value="1"/>
</dbReference>
<reference evidence="7 8" key="1">
    <citation type="submission" date="2018-11" db="EMBL/GenBank/DDBJ databases">
        <title>Erythrobacter spongiae sp. nov., isolated from a marine sponge.</title>
        <authorList>
            <person name="Zhuang L."/>
            <person name="Luo L."/>
        </authorList>
    </citation>
    <scope>NUCLEOTIDE SEQUENCE [LARGE SCALE GENOMIC DNA]</scope>
    <source>
        <strain evidence="7 8">HN-E23</strain>
    </source>
</reference>
<dbReference type="RefSeq" id="WP_123878922.1">
    <property type="nucleotide sequence ID" value="NZ_RPFZ01000001.1"/>
</dbReference>
<dbReference type="Gene3D" id="2.40.420.20">
    <property type="match status" value="1"/>
</dbReference>
<gene>
    <name evidence="7" type="ORF">EG799_04435</name>
</gene>
<feature type="domain" description="CzcB-like barrel-sandwich hybrid" evidence="5">
    <location>
        <begin position="60"/>
        <end position="184"/>
    </location>
</feature>
<evidence type="ECO:0000256" key="3">
    <source>
        <dbReference type="SAM" id="SignalP"/>
    </source>
</evidence>
<dbReference type="GO" id="GO:1990281">
    <property type="term" value="C:efflux pump complex"/>
    <property type="evidence" value="ECO:0007669"/>
    <property type="project" value="TreeGrafter"/>
</dbReference>
<dbReference type="GO" id="GO:0015562">
    <property type="term" value="F:efflux transmembrane transporter activity"/>
    <property type="evidence" value="ECO:0007669"/>
    <property type="project" value="TreeGrafter"/>
</dbReference>
<dbReference type="InterPro" id="IPR006143">
    <property type="entry name" value="RND_pump_MFP"/>
</dbReference>
<evidence type="ECO:0000259" key="4">
    <source>
        <dbReference type="Pfam" id="PF25954"/>
    </source>
</evidence>
<feature type="domain" description="YknX-like C-terminal permuted SH3-like" evidence="6">
    <location>
        <begin position="272"/>
        <end position="337"/>
    </location>
</feature>
<dbReference type="Gene3D" id="2.40.50.100">
    <property type="match status" value="1"/>
</dbReference>
<comment type="caution">
    <text evidence="7">The sequence shown here is derived from an EMBL/GenBank/DDBJ whole genome shotgun (WGS) entry which is preliminary data.</text>
</comment>
<dbReference type="AlphaFoldDB" id="A0A3N5CWD3"/>
<dbReference type="Pfam" id="PF25989">
    <property type="entry name" value="YknX_C"/>
    <property type="match status" value="1"/>
</dbReference>
<evidence type="ECO:0000313" key="7">
    <source>
        <dbReference type="EMBL" id="RPF70949.1"/>
    </source>
</evidence>
<keyword evidence="8" id="KW-1185">Reference proteome</keyword>
<feature type="domain" description="CusB-like beta-barrel" evidence="4">
    <location>
        <begin position="192"/>
        <end position="265"/>
    </location>
</feature>
<dbReference type="OrthoDB" id="9806939at2"/>
<evidence type="ECO:0000313" key="8">
    <source>
        <dbReference type="Proteomes" id="UP000275232"/>
    </source>
</evidence>
<dbReference type="InterPro" id="IPR058792">
    <property type="entry name" value="Beta-barrel_RND_2"/>
</dbReference>
<dbReference type="InterPro" id="IPR058637">
    <property type="entry name" value="YknX-like_C"/>
</dbReference>
<protein>
    <submittedName>
        <fullName evidence="7">Efflux RND transporter periplasmic adaptor subunit</fullName>
    </submittedName>
</protein>
<dbReference type="Gene3D" id="2.40.30.170">
    <property type="match status" value="1"/>
</dbReference>
<feature type="compositionally biased region" description="Basic and acidic residues" evidence="2">
    <location>
        <begin position="349"/>
        <end position="359"/>
    </location>
</feature>
<evidence type="ECO:0000256" key="2">
    <source>
        <dbReference type="SAM" id="MobiDB-lite"/>
    </source>
</evidence>
<feature type="region of interest" description="Disordered" evidence="2">
    <location>
        <begin position="339"/>
        <end position="374"/>
    </location>
</feature>
<evidence type="ECO:0000259" key="5">
    <source>
        <dbReference type="Pfam" id="PF25973"/>
    </source>
</evidence>
<dbReference type="PANTHER" id="PTHR30469">
    <property type="entry name" value="MULTIDRUG RESISTANCE PROTEIN MDTA"/>
    <property type="match status" value="1"/>
</dbReference>
<feature type="chain" id="PRO_5018235547" evidence="3">
    <location>
        <begin position="26"/>
        <end position="374"/>
    </location>
</feature>